<comment type="caution">
    <text evidence="2">The sequence shown here is derived from an EMBL/GenBank/DDBJ whole genome shotgun (WGS) entry which is preliminary data.</text>
</comment>
<organism evidence="2 3">
    <name type="scientific">Euplotes crassus</name>
    <dbReference type="NCBI Taxonomy" id="5936"/>
    <lineage>
        <taxon>Eukaryota</taxon>
        <taxon>Sar</taxon>
        <taxon>Alveolata</taxon>
        <taxon>Ciliophora</taxon>
        <taxon>Intramacronucleata</taxon>
        <taxon>Spirotrichea</taxon>
        <taxon>Hypotrichia</taxon>
        <taxon>Euplotida</taxon>
        <taxon>Euplotidae</taxon>
        <taxon>Moneuplotes</taxon>
    </lineage>
</organism>
<dbReference type="Pfam" id="PF07386">
    <property type="entry name" value="DUF1499"/>
    <property type="match status" value="1"/>
</dbReference>
<feature type="transmembrane region" description="Helical" evidence="1">
    <location>
        <begin position="83"/>
        <end position="108"/>
    </location>
</feature>
<dbReference type="AlphaFoldDB" id="A0AAD1XTJ3"/>
<proteinExistence type="predicted"/>
<evidence type="ECO:0000313" key="3">
    <source>
        <dbReference type="Proteomes" id="UP001295684"/>
    </source>
</evidence>
<accession>A0AAD1XTJ3</accession>
<keyword evidence="1" id="KW-0812">Transmembrane</keyword>
<keyword evidence="1" id="KW-1133">Transmembrane helix</keyword>
<keyword evidence="3" id="KW-1185">Reference proteome</keyword>
<keyword evidence="1" id="KW-0472">Membrane</keyword>
<protein>
    <submittedName>
        <fullName evidence="2">Uncharacterized protein</fullName>
    </submittedName>
</protein>
<reference evidence="2" key="1">
    <citation type="submission" date="2023-07" db="EMBL/GenBank/DDBJ databases">
        <authorList>
            <consortium name="AG Swart"/>
            <person name="Singh M."/>
            <person name="Singh A."/>
            <person name="Seah K."/>
            <person name="Emmerich C."/>
        </authorList>
    </citation>
    <scope>NUCLEOTIDE SEQUENCE</scope>
    <source>
        <strain evidence="2">DP1</strain>
    </source>
</reference>
<name>A0AAD1XTJ3_EUPCR</name>
<evidence type="ECO:0000256" key="1">
    <source>
        <dbReference type="SAM" id="Phobius"/>
    </source>
</evidence>
<feature type="transmembrane region" description="Helical" evidence="1">
    <location>
        <begin position="44"/>
        <end position="62"/>
    </location>
</feature>
<evidence type="ECO:0000313" key="2">
    <source>
        <dbReference type="EMBL" id="CAI2378331.1"/>
    </source>
</evidence>
<dbReference type="EMBL" id="CAMPGE010020045">
    <property type="protein sequence ID" value="CAI2378331.1"/>
    <property type="molecule type" value="Genomic_DNA"/>
</dbReference>
<dbReference type="InterPro" id="IPR010865">
    <property type="entry name" value="DUF1499"/>
</dbReference>
<sequence>MYANIEEVDSNRQPHLTGKLRSYLSIVIGLAQCIVSLTKFIHPLGFLFGLSLLSFGIFTQFYGSKINQPNYRYDQKDKKIKSWASRVLKGVNIAHICITSLLLLIGIANLKIDTTMHDFPTQCLPEPGCSRVARDFNHRANYVDPKNIVTISGLNVENIHNTLKGCIQNEQMGVIIADEVPQSAPNNRLLHSIFVSNFFGFIDDMYLQIVDCNNNQSTFSIEIQSVLRIGQSDLDVNPQRVANMYNCIGKSFSNQTITATSKVCG</sequence>
<feature type="transmembrane region" description="Helical" evidence="1">
    <location>
        <begin position="20"/>
        <end position="38"/>
    </location>
</feature>
<dbReference type="Proteomes" id="UP001295684">
    <property type="component" value="Unassembled WGS sequence"/>
</dbReference>
<gene>
    <name evidence="2" type="ORF">ECRASSUSDP1_LOCUS19726</name>
</gene>